<dbReference type="Proteomes" id="UP000886889">
    <property type="component" value="Unassembled WGS sequence"/>
</dbReference>
<accession>A0A9D1T9Q7</accession>
<comment type="subcellular location">
    <subcellularLocation>
        <location evidence="2">Cell inner membrane</location>
    </subcellularLocation>
    <subcellularLocation>
        <location evidence="1">Periplasm</location>
    </subcellularLocation>
</comment>
<dbReference type="SMART" id="SM00062">
    <property type="entry name" value="PBPb"/>
    <property type="match status" value="1"/>
</dbReference>
<evidence type="ECO:0000256" key="4">
    <source>
        <dbReference type="ARBA" id="ARBA00022448"/>
    </source>
</evidence>
<keyword evidence="8" id="KW-0472">Membrane</keyword>
<dbReference type="InterPro" id="IPR001638">
    <property type="entry name" value="Solute-binding_3/MltF_N"/>
</dbReference>
<name>A0A9D1T9Q7_9FIRM</name>
<proteinExistence type="inferred from homology"/>
<evidence type="ECO:0000259" key="10">
    <source>
        <dbReference type="SMART" id="SM00062"/>
    </source>
</evidence>
<evidence type="ECO:0000256" key="7">
    <source>
        <dbReference type="ARBA" id="ARBA00022729"/>
    </source>
</evidence>
<evidence type="ECO:0000256" key="9">
    <source>
        <dbReference type="SAM" id="SignalP"/>
    </source>
</evidence>
<organism evidence="11 12">
    <name type="scientific">Candidatus Merdiplasma excrementigallinarum</name>
    <dbReference type="NCBI Taxonomy" id="2840864"/>
    <lineage>
        <taxon>Bacteria</taxon>
        <taxon>Bacillati</taxon>
        <taxon>Bacillota</taxon>
        <taxon>Clostridia</taxon>
        <taxon>Lachnospirales</taxon>
        <taxon>Lachnospiraceae</taxon>
        <taxon>Lachnospiraceae incertae sedis</taxon>
        <taxon>Candidatus Merdiplasma</taxon>
    </lineage>
</organism>
<dbReference type="SUPFAM" id="SSF53850">
    <property type="entry name" value="Periplasmic binding protein-like II"/>
    <property type="match status" value="1"/>
</dbReference>
<protein>
    <submittedName>
        <fullName evidence="11">ABC transporter substrate-binding protein</fullName>
    </submittedName>
</protein>
<evidence type="ECO:0000256" key="3">
    <source>
        <dbReference type="ARBA" id="ARBA00010742"/>
    </source>
</evidence>
<dbReference type="Pfam" id="PF13379">
    <property type="entry name" value="NMT1_2"/>
    <property type="match status" value="1"/>
</dbReference>
<dbReference type="EMBL" id="DVOS01000065">
    <property type="protein sequence ID" value="HIV23877.1"/>
    <property type="molecule type" value="Genomic_DNA"/>
</dbReference>
<dbReference type="InterPro" id="IPR044527">
    <property type="entry name" value="NrtA/CpmA_ABC-bd_dom"/>
</dbReference>
<evidence type="ECO:0000256" key="6">
    <source>
        <dbReference type="ARBA" id="ARBA00022519"/>
    </source>
</evidence>
<evidence type="ECO:0000313" key="12">
    <source>
        <dbReference type="Proteomes" id="UP000886889"/>
    </source>
</evidence>
<dbReference type="CDD" id="cd13553">
    <property type="entry name" value="PBP2_NrtA_CpmA_like"/>
    <property type="match status" value="1"/>
</dbReference>
<comment type="similarity">
    <text evidence="3">Belongs to the bacterial solute-binding protein SsuA/TauA family.</text>
</comment>
<evidence type="ECO:0000256" key="8">
    <source>
        <dbReference type="ARBA" id="ARBA00023136"/>
    </source>
</evidence>
<reference evidence="11" key="2">
    <citation type="journal article" date="2021" name="PeerJ">
        <title>Extensive microbial diversity within the chicken gut microbiome revealed by metagenomics and culture.</title>
        <authorList>
            <person name="Gilroy R."/>
            <person name="Ravi A."/>
            <person name="Getino M."/>
            <person name="Pursley I."/>
            <person name="Horton D.L."/>
            <person name="Alikhan N.F."/>
            <person name="Baker D."/>
            <person name="Gharbi K."/>
            <person name="Hall N."/>
            <person name="Watson M."/>
            <person name="Adriaenssens E.M."/>
            <person name="Foster-Nyarko E."/>
            <person name="Jarju S."/>
            <person name="Secka A."/>
            <person name="Antonio M."/>
            <person name="Oren A."/>
            <person name="Chaudhuri R.R."/>
            <person name="La Ragione R."/>
            <person name="Hildebrand F."/>
            <person name="Pallen M.J."/>
        </authorList>
    </citation>
    <scope>NUCLEOTIDE SEQUENCE</scope>
    <source>
        <strain evidence="11">ChiBcec6-7307</strain>
    </source>
</reference>
<gene>
    <name evidence="11" type="ORF">IAC80_08075</name>
</gene>
<evidence type="ECO:0000256" key="5">
    <source>
        <dbReference type="ARBA" id="ARBA00022475"/>
    </source>
</evidence>
<evidence type="ECO:0000256" key="2">
    <source>
        <dbReference type="ARBA" id="ARBA00004533"/>
    </source>
</evidence>
<reference evidence="11" key="1">
    <citation type="submission" date="2020-10" db="EMBL/GenBank/DDBJ databases">
        <authorList>
            <person name="Gilroy R."/>
        </authorList>
    </citation>
    <scope>NUCLEOTIDE SEQUENCE</scope>
    <source>
        <strain evidence="11">ChiBcec6-7307</strain>
    </source>
</reference>
<dbReference type="AlphaFoldDB" id="A0A9D1T9Q7"/>
<dbReference type="GO" id="GO:0005886">
    <property type="term" value="C:plasma membrane"/>
    <property type="evidence" value="ECO:0007669"/>
    <property type="project" value="UniProtKB-SubCell"/>
</dbReference>
<feature type="domain" description="Solute-binding protein family 3/N-terminal" evidence="10">
    <location>
        <begin position="43"/>
        <end position="271"/>
    </location>
</feature>
<feature type="signal peptide" evidence="9">
    <location>
        <begin position="1"/>
        <end position="38"/>
    </location>
</feature>
<dbReference type="PANTHER" id="PTHR30024">
    <property type="entry name" value="ALIPHATIC SULFONATES-BINDING PROTEIN-RELATED"/>
    <property type="match status" value="1"/>
</dbReference>
<keyword evidence="5" id="KW-1003">Cell membrane</keyword>
<evidence type="ECO:0000313" key="11">
    <source>
        <dbReference type="EMBL" id="HIV23877.1"/>
    </source>
</evidence>
<comment type="caution">
    <text evidence="11">The sequence shown here is derived from an EMBL/GenBank/DDBJ whole genome shotgun (WGS) entry which is preliminary data.</text>
</comment>
<dbReference type="GO" id="GO:0042597">
    <property type="term" value="C:periplasmic space"/>
    <property type="evidence" value="ECO:0007669"/>
    <property type="project" value="UniProtKB-SubCell"/>
</dbReference>
<sequence length="332" mass="35306">MKKNGMNDTKRSGMKAKWTAAAAAFCLGTALFSGAALAEEDTALRVGSILSLGTATPFVAQELGYFEEAGLNVELLEFSDGSAMMEAFAAGELDVAMGGIGPAATWFMRGIDLKVVAGANGGGHVLMTRADSGIETVEDLAGKMVAEPSIATVTDAMLRARILPDGGLEPDVDVILISGMKPADMSTSLMATKEVDAMITWEPYAAQAEAAYGDDIKIIYDAAQEISGDSETGFYPGNVVVATGDLIASRAETLDTFLEVHEKTTDYLNEDEGANAILASVLMLEEPVVEKARTRIDFHYEIDQEAAMEILQWSVDAGYLDELPAAEEFFLQ</sequence>
<dbReference type="Gene3D" id="3.40.190.10">
    <property type="entry name" value="Periplasmic binding protein-like II"/>
    <property type="match status" value="2"/>
</dbReference>
<feature type="chain" id="PRO_5038803143" evidence="9">
    <location>
        <begin position="39"/>
        <end position="332"/>
    </location>
</feature>
<keyword evidence="7 9" id="KW-0732">Signal</keyword>
<dbReference type="PANTHER" id="PTHR30024:SF47">
    <property type="entry name" value="TAURINE-BINDING PERIPLASMIC PROTEIN"/>
    <property type="match status" value="1"/>
</dbReference>
<evidence type="ECO:0000256" key="1">
    <source>
        <dbReference type="ARBA" id="ARBA00004418"/>
    </source>
</evidence>
<keyword evidence="6" id="KW-0997">Cell inner membrane</keyword>
<keyword evidence="4" id="KW-0813">Transport</keyword>